<dbReference type="Gene3D" id="3.90.79.10">
    <property type="entry name" value="Nucleoside Triphosphate Pyrophosphohydrolase"/>
    <property type="match status" value="1"/>
</dbReference>
<comment type="caution">
    <text evidence="2">The sequence shown here is derived from an EMBL/GenBank/DDBJ whole genome shotgun (WGS) entry which is preliminary data.</text>
</comment>
<dbReference type="SUPFAM" id="SSF48452">
    <property type="entry name" value="TPR-like"/>
    <property type="match status" value="1"/>
</dbReference>
<dbReference type="InterPro" id="IPR011990">
    <property type="entry name" value="TPR-like_helical_dom_sf"/>
</dbReference>
<proteinExistence type="predicted"/>
<dbReference type="InterPro" id="IPR019734">
    <property type="entry name" value="TPR_rpt"/>
</dbReference>
<feature type="repeat" description="TPR" evidence="1">
    <location>
        <begin position="1493"/>
        <end position="1526"/>
    </location>
</feature>
<reference evidence="2" key="1">
    <citation type="submission" date="2021-02" db="EMBL/GenBank/DDBJ databases">
        <authorList>
            <person name="Dougan E. K."/>
            <person name="Rhodes N."/>
            <person name="Thang M."/>
            <person name="Chan C."/>
        </authorList>
    </citation>
    <scope>NUCLEOTIDE SEQUENCE</scope>
</reference>
<dbReference type="OrthoDB" id="415997at2759"/>
<accession>A0A812GIR5</accession>
<dbReference type="EMBL" id="CAJNDS010000021">
    <property type="protein sequence ID" value="CAE6919248.1"/>
    <property type="molecule type" value="Genomic_DNA"/>
</dbReference>
<evidence type="ECO:0000256" key="1">
    <source>
        <dbReference type="PROSITE-ProRule" id="PRU00339"/>
    </source>
</evidence>
<sequence>MRPAADWSSHHFCRYGYHCLRADCWFFHPEGRRIDMPAASNAPQQWTQRSCARQKNAQVVILRQQKPGSLHVLLQLRSFSMPVMPGHLATVGGMRDATDRDSSVTAVREVFEECGLFDVGLLPEAPGNLRWHAEKSGVFEVSSRDRFPDLMRSALRCGEGKECDWWVLLLDGPGTFGASKDGAVECEDISHALPHLPSAEPACFGHAWVPTWRLHEIDAHQLPLMGGLLRRVSEAVASVTGSLSESLHDAATQSVSNEMVGMRPAHAAWALGRPAMAHAADPADVFANSKEYGVTDYASGAKLSSAKECLRDVEVLLPLVGTWEQAKNRRRYKIHMSKAGKLSWEGLHITGEPLLGAMYFEGMWIRSELFTHGEVLIGSVRVRHGPDWNELSLNFKTRESKHWGIDLRATRATQEHRIYRPLLSDPKPSARIGWIADSGYQVPASTISADDGLEDLTADELKECLKEYGVSQHGRCCNQRGLLLELVRRIEVALPLLGRWEYGKQPNRKNYEIKLLQNGSLRWEGPHSRGGLLSGILEEDEDGWYFAQLLTGQNEPIGSIRVRHHASRKDVVVSNFRSHLMGEWGSNIVAEREGEEQPRRRPAFEAPVPEEPLALGPAASLGAAEVKLALKGYGVTKLEHYDSREQLVELLETVEISLPLIGTWEQGRSGKQYEIQHTEDGQLLYEGPHILGGTLVGVLYEEEGWLRAELLKLGCMKTFLIEWRTCKEESELVGSVRVTHGPDWNEMTLSFKPSSSSHWGAEVFAKRLSEEHHQRRPAMTPVVVSSDPEEEVLEAQYWESLEVLSQALRVEHAAAPPKERRAMSWSRTLAFAQMTLGIRGHPMRSGSDAKSFVIWVMGATDEVEVSLAEQGCFNDVNWLDRARTKLYIIGENLLEHFVPEDAERQARKADNSGPSVASVTKEDVAGYVVVHPRVFVREQPSVDAKYVGDLFEGTEVRGREEGGWLRLDAASAELCTRVRQRHTGGPAWVLIHGGQLGLGAFLQKKLQATTAEKSRAGDPQLHPGIRTACYEEVPELLLTDPPDLIALLMPNFMRTDVEDPQQGYVPDHVLEVVPPDTPVAFSSRFELQEKVLQGLGLDLILPQTRCPFSAGAGDPHVHYDDNGWIFATRATAVSRVLRHAPPLSPLKENRKEKVKTLFWGIVDLKYDAFKPVLDRIQVLETGDGRISKFSGDGAPIQKTFEAQYHLEEEDVELQTYNFISKDKKLTHDLFDVTGFAHVIPTQVCFPRVYYAGIASHISAELGARDNDLVVLKLCNRSRAAGVLIAHVWELEEVLQDILEPPDDLEAWFRPRLLHLAHAAGDLVDKDSYEEHVRHWWANESPSFVAERCCSSMPTMSGGRPFDGTMRVGFALHRRTGASGSLTPEDIQVDWLGGYWKLPHADMTSDHVRERLISQAKTGTAVVKRYILTEVYAALGPALQQLFGAAEFTPERLQEQYKSQPELAAYLTARRAMTMSTPEQKDFVNALDAFPSNSNALFLLGMAELEMGLLEGAVELMNKSLLLDPDFRAPYVPPARKNLGVAYLRQAAQSSENAQRLQDLYLRVIEVSESCLARHPASPQCHYHIGVACTQMALMLQAEATNGDSRFQEWQEAQAKGKPKKQQAPWLAVDDKMLQAMEVDMMRGQTLKPIKLPDFIGWRLPFWRV</sequence>
<keyword evidence="1" id="KW-0802">TPR repeat</keyword>
<name>A0A812GIR5_9DINO</name>
<gene>
    <name evidence="2" type="ORF">SNAT2548_LOCUS401</name>
</gene>
<dbReference type="SUPFAM" id="SSF55811">
    <property type="entry name" value="Nudix"/>
    <property type="match status" value="1"/>
</dbReference>
<protein>
    <recommendedName>
        <fullName evidence="4">Nudix hydrolase domain-containing protein</fullName>
    </recommendedName>
</protein>
<evidence type="ECO:0008006" key="4">
    <source>
        <dbReference type="Google" id="ProtNLM"/>
    </source>
</evidence>
<organism evidence="2 3">
    <name type="scientific">Symbiodinium natans</name>
    <dbReference type="NCBI Taxonomy" id="878477"/>
    <lineage>
        <taxon>Eukaryota</taxon>
        <taxon>Sar</taxon>
        <taxon>Alveolata</taxon>
        <taxon>Dinophyceae</taxon>
        <taxon>Suessiales</taxon>
        <taxon>Symbiodiniaceae</taxon>
        <taxon>Symbiodinium</taxon>
    </lineage>
</organism>
<dbReference type="Gene3D" id="1.25.40.10">
    <property type="entry name" value="Tetratricopeptide repeat domain"/>
    <property type="match status" value="1"/>
</dbReference>
<dbReference type="PROSITE" id="PS50005">
    <property type="entry name" value="TPR"/>
    <property type="match status" value="1"/>
</dbReference>
<evidence type="ECO:0000313" key="2">
    <source>
        <dbReference type="EMBL" id="CAE6919248.1"/>
    </source>
</evidence>
<dbReference type="Proteomes" id="UP000604046">
    <property type="component" value="Unassembled WGS sequence"/>
</dbReference>
<evidence type="ECO:0000313" key="3">
    <source>
        <dbReference type="Proteomes" id="UP000604046"/>
    </source>
</evidence>
<dbReference type="InterPro" id="IPR015797">
    <property type="entry name" value="NUDIX_hydrolase-like_dom_sf"/>
</dbReference>
<keyword evidence="3" id="KW-1185">Reference proteome</keyword>